<dbReference type="GeneID" id="56144556"/>
<evidence type="ECO:0000313" key="2">
    <source>
        <dbReference type="Proteomes" id="UP000510869"/>
    </source>
</evidence>
<keyword evidence="2" id="KW-1185">Reference proteome</keyword>
<dbReference type="KEGG" id="nay:HYG81_15085"/>
<gene>
    <name evidence="1" type="ORF">HYG81_15085</name>
</gene>
<dbReference type="EMBL" id="CP059154">
    <property type="protein sequence ID" value="QLK25397.1"/>
    <property type="molecule type" value="Genomic_DNA"/>
</dbReference>
<protein>
    <submittedName>
        <fullName evidence="1">Uncharacterized protein</fullName>
    </submittedName>
</protein>
<reference evidence="1 2" key="1">
    <citation type="submission" date="2020-07" db="EMBL/GenBank/DDBJ databases">
        <title>Natrinema (YPL30) sp. nov. and Haloterrigena xxxxxx (YPL8) sp. nov., isolated from a salt mine.</title>
        <authorList>
            <person name="Cui H."/>
        </authorList>
    </citation>
    <scope>NUCLEOTIDE SEQUENCE [LARGE SCALE GENOMIC DNA]</scope>
    <source>
        <strain evidence="1 2">YPL13</strain>
    </source>
</reference>
<dbReference type="AlphaFoldDB" id="A0A7D6CMX7"/>
<organism evidence="1 2">
    <name type="scientific">Natrinema zhouii</name>
    <dbReference type="NCBI Taxonomy" id="1710539"/>
    <lineage>
        <taxon>Archaea</taxon>
        <taxon>Methanobacteriati</taxon>
        <taxon>Methanobacteriota</taxon>
        <taxon>Stenosarchaea group</taxon>
        <taxon>Halobacteria</taxon>
        <taxon>Halobacteriales</taxon>
        <taxon>Natrialbaceae</taxon>
        <taxon>Natrinema</taxon>
    </lineage>
</organism>
<dbReference type="RefSeq" id="WP_180840586.1">
    <property type="nucleotide sequence ID" value="NZ_CP059154.1"/>
</dbReference>
<name>A0A7D6CMX7_9EURY</name>
<proteinExistence type="predicted"/>
<evidence type="ECO:0000313" key="1">
    <source>
        <dbReference type="EMBL" id="QLK25397.1"/>
    </source>
</evidence>
<accession>A0A7D6CMX7</accession>
<sequence length="56" mass="6233">MELKGTPIEEEAAMIVGEYLEEEMIPEQAVESVTTLLKNDQPIEALETAQNARQNS</sequence>
<dbReference type="Proteomes" id="UP000510869">
    <property type="component" value="Chromosome"/>
</dbReference>